<feature type="domain" description="Fungal-type protein kinase" evidence="2">
    <location>
        <begin position="282"/>
        <end position="727"/>
    </location>
</feature>
<dbReference type="Proteomes" id="UP000267821">
    <property type="component" value="Unassembled WGS sequence"/>
</dbReference>
<dbReference type="AlphaFoldDB" id="A0A3N4LT09"/>
<name>A0A3N4LT09_9PEZI</name>
<dbReference type="InterPro" id="IPR011009">
    <property type="entry name" value="Kinase-like_dom_sf"/>
</dbReference>
<dbReference type="STRING" id="1051890.A0A3N4LT09"/>
<dbReference type="PANTHER" id="PTHR38248:SF2">
    <property type="entry name" value="FUNK1 11"/>
    <property type="match status" value="1"/>
</dbReference>
<dbReference type="PANTHER" id="PTHR38248">
    <property type="entry name" value="FUNK1 6"/>
    <property type="match status" value="1"/>
</dbReference>
<keyword evidence="4" id="KW-1185">Reference proteome</keyword>
<dbReference type="InterPro" id="IPR040976">
    <property type="entry name" value="Pkinase_fungal"/>
</dbReference>
<evidence type="ECO:0000313" key="4">
    <source>
        <dbReference type="Proteomes" id="UP000267821"/>
    </source>
</evidence>
<feature type="compositionally biased region" description="Basic and acidic residues" evidence="1">
    <location>
        <begin position="564"/>
        <end position="578"/>
    </location>
</feature>
<feature type="region of interest" description="Disordered" evidence="1">
    <location>
        <begin position="560"/>
        <end position="581"/>
    </location>
</feature>
<evidence type="ECO:0000313" key="3">
    <source>
        <dbReference type="EMBL" id="RPB21135.1"/>
    </source>
</evidence>
<protein>
    <recommendedName>
        <fullName evidence="2">Fungal-type protein kinase domain-containing protein</fullName>
    </recommendedName>
</protein>
<evidence type="ECO:0000256" key="1">
    <source>
        <dbReference type="SAM" id="MobiDB-lite"/>
    </source>
</evidence>
<accession>A0A3N4LT09</accession>
<evidence type="ECO:0000259" key="2">
    <source>
        <dbReference type="Pfam" id="PF17667"/>
    </source>
</evidence>
<organism evidence="3 4">
    <name type="scientific">Terfezia boudieri ATCC MYA-4762</name>
    <dbReference type="NCBI Taxonomy" id="1051890"/>
    <lineage>
        <taxon>Eukaryota</taxon>
        <taxon>Fungi</taxon>
        <taxon>Dikarya</taxon>
        <taxon>Ascomycota</taxon>
        <taxon>Pezizomycotina</taxon>
        <taxon>Pezizomycetes</taxon>
        <taxon>Pezizales</taxon>
        <taxon>Pezizaceae</taxon>
        <taxon>Terfezia</taxon>
    </lineage>
</organism>
<dbReference type="InParanoid" id="A0A3N4LT09"/>
<dbReference type="OrthoDB" id="5584477at2759"/>
<proteinExistence type="predicted"/>
<sequence length="854" mass="96907">MASSMTSPSSADVLRTLPPDSLAAYRAIFRQALDLRFELRPDLRPPLTTVCQHFLLCCLIVLQKYHLPQSISSRVASLHHSLNTRETEELYHIIISDTDNDERVWDLIASLVETKSKPQSVVPSIRESIPPTTSSSPCWPCITYKSKSSSMSSSCSQMRDEFNPLLQSGLEGFMWKDIAFDRLFEDAGDSGNASQIDMHTIMASNTFDEWMSMAKDTDITAFKRHGAIWFRQFSERCNVADRFYYNSGSAHMSDAYHGARRRLDICLSRKLAEPSHSLDINGSEATHSWKDVLVLGELKSNQNQDLSKRLILQVARYGRETFGAQPGRRFVHAFTVCGHLARFWFFDRVGVSISECYDISTETGQKSFMHGLLGYMEMTASQLGFDECYKDNSGTTFLPSVGSENNHPAYLHFGDKKFRLLKILCWSSAIITRGTLCWLAKECDSRSSICADNNCSTCTECVGKMCVVKEAWRDTALTSESILWQAAKQKEVLGCLDIIVAGDTDVVARNSREENNVRKYFDYTEATLVEWKILPEETGEMDGRKRKSGAVIMQTIYSEDESDVERPKPVPVMDESRKRAGSQLESGRLSKLNKLKDSEVVQARTRSFMVVRNVGKPLNSGIRPLNLAETLRDAINCHRSLYEKAGILHCDVSIYNIMRMRSTSGLKGFLIDLDYAHQLSNSQEQSPSITGTAPFMALELLQTPGTPTCHTWRHDLESFFYVLIWLCIMNPNETLYSWIQCLANPSYVFIKKEDITEAFERRVLDNFHDAMSPLKKLALGLREILFYKQMDPRELEDLDAKGLTRKIQLGTPAGDGARCDMYDRIITAFNDCICKMQSFEFYHVCKRDQEGEKI</sequence>
<dbReference type="Pfam" id="PF17667">
    <property type="entry name" value="Pkinase_fungal"/>
    <property type="match status" value="1"/>
</dbReference>
<reference evidence="3 4" key="1">
    <citation type="journal article" date="2018" name="Nat. Ecol. Evol.">
        <title>Pezizomycetes genomes reveal the molecular basis of ectomycorrhizal truffle lifestyle.</title>
        <authorList>
            <person name="Murat C."/>
            <person name="Payen T."/>
            <person name="Noel B."/>
            <person name="Kuo A."/>
            <person name="Morin E."/>
            <person name="Chen J."/>
            <person name="Kohler A."/>
            <person name="Krizsan K."/>
            <person name="Balestrini R."/>
            <person name="Da Silva C."/>
            <person name="Montanini B."/>
            <person name="Hainaut M."/>
            <person name="Levati E."/>
            <person name="Barry K.W."/>
            <person name="Belfiori B."/>
            <person name="Cichocki N."/>
            <person name="Clum A."/>
            <person name="Dockter R.B."/>
            <person name="Fauchery L."/>
            <person name="Guy J."/>
            <person name="Iotti M."/>
            <person name="Le Tacon F."/>
            <person name="Lindquist E.A."/>
            <person name="Lipzen A."/>
            <person name="Malagnac F."/>
            <person name="Mello A."/>
            <person name="Molinier V."/>
            <person name="Miyauchi S."/>
            <person name="Poulain J."/>
            <person name="Riccioni C."/>
            <person name="Rubini A."/>
            <person name="Sitrit Y."/>
            <person name="Splivallo R."/>
            <person name="Traeger S."/>
            <person name="Wang M."/>
            <person name="Zifcakova L."/>
            <person name="Wipf D."/>
            <person name="Zambonelli A."/>
            <person name="Paolocci F."/>
            <person name="Nowrousian M."/>
            <person name="Ottonello S."/>
            <person name="Baldrian P."/>
            <person name="Spatafora J.W."/>
            <person name="Henrissat B."/>
            <person name="Nagy L.G."/>
            <person name="Aury J.M."/>
            <person name="Wincker P."/>
            <person name="Grigoriev I.V."/>
            <person name="Bonfante P."/>
            <person name="Martin F.M."/>
        </authorList>
    </citation>
    <scope>NUCLEOTIDE SEQUENCE [LARGE SCALE GENOMIC DNA]</scope>
    <source>
        <strain evidence="3 4">ATCC MYA-4762</strain>
    </source>
</reference>
<dbReference type="EMBL" id="ML121563">
    <property type="protein sequence ID" value="RPB21135.1"/>
    <property type="molecule type" value="Genomic_DNA"/>
</dbReference>
<gene>
    <name evidence="3" type="ORF">L211DRAFT_828466</name>
</gene>
<dbReference type="SUPFAM" id="SSF56112">
    <property type="entry name" value="Protein kinase-like (PK-like)"/>
    <property type="match status" value="1"/>
</dbReference>
<dbReference type="Gene3D" id="1.10.510.10">
    <property type="entry name" value="Transferase(Phosphotransferase) domain 1"/>
    <property type="match status" value="1"/>
</dbReference>